<evidence type="ECO:0000256" key="4">
    <source>
        <dbReference type="ARBA" id="ARBA00023163"/>
    </source>
</evidence>
<feature type="domain" description="BHLH" evidence="7">
    <location>
        <begin position="163"/>
        <end position="212"/>
    </location>
</feature>
<keyword evidence="9" id="KW-1185">Reference proteome</keyword>
<dbReference type="InterPro" id="IPR044660">
    <property type="entry name" value="IBH1-like"/>
</dbReference>
<dbReference type="InterPro" id="IPR036638">
    <property type="entry name" value="HLH_DNA-bd_sf"/>
</dbReference>
<evidence type="ECO:0000256" key="2">
    <source>
        <dbReference type="ARBA" id="ARBA00005510"/>
    </source>
</evidence>
<proteinExistence type="inferred from homology"/>
<protein>
    <recommendedName>
        <fullName evidence="7">BHLH domain-containing protein</fullName>
    </recommendedName>
</protein>
<reference evidence="8" key="1">
    <citation type="submission" date="2022-05" db="EMBL/GenBank/DDBJ databases">
        <title>The Musa troglodytarum L. genome provides insights into the mechanism of non-climacteric behaviour and enrichment of carotenoids.</title>
        <authorList>
            <person name="Wang J."/>
        </authorList>
    </citation>
    <scope>NUCLEOTIDE SEQUENCE</scope>
    <source>
        <tissue evidence="8">Leaf</tissue>
    </source>
</reference>
<accession>A0A9E7I2D3</accession>
<keyword evidence="4" id="KW-0804">Transcription</keyword>
<dbReference type="SUPFAM" id="SSF47459">
    <property type="entry name" value="HLH, helix-loop-helix DNA-binding domain"/>
    <property type="match status" value="1"/>
</dbReference>
<evidence type="ECO:0000313" key="9">
    <source>
        <dbReference type="Proteomes" id="UP001055439"/>
    </source>
</evidence>
<dbReference type="GO" id="GO:0046983">
    <property type="term" value="F:protein dimerization activity"/>
    <property type="evidence" value="ECO:0007669"/>
    <property type="project" value="InterPro"/>
</dbReference>
<sequence length="241" mass="26394">MQFLDPDSSCEAHNRLKIELSRAKKGKLLLKDRKGRTKRNLSPKNLPGRWMLISAPDSHACQSINLKKMKPGLTAQTETKWRTAAQEHVYGRRLLEALRPTGGAPAGPRAVKEAADSALALTARGQSRWSRAILLGRCRPRRKLLLKAGGRIRRGRRHPRPSAPVPQQQVSPELRGKKVRDRLRVLGRLVPGCRKLSASGLLEEAADYVAALEMQVKTMRALTEALSAASLSAGATGEPGS</sequence>
<feature type="region of interest" description="Disordered" evidence="6">
    <location>
        <begin position="153"/>
        <end position="172"/>
    </location>
</feature>
<organism evidence="8 9">
    <name type="scientific">Musa troglodytarum</name>
    <name type="common">fe'i banana</name>
    <dbReference type="NCBI Taxonomy" id="320322"/>
    <lineage>
        <taxon>Eukaryota</taxon>
        <taxon>Viridiplantae</taxon>
        <taxon>Streptophyta</taxon>
        <taxon>Embryophyta</taxon>
        <taxon>Tracheophyta</taxon>
        <taxon>Spermatophyta</taxon>
        <taxon>Magnoliopsida</taxon>
        <taxon>Liliopsida</taxon>
        <taxon>Zingiberales</taxon>
        <taxon>Musaceae</taxon>
        <taxon>Musa</taxon>
    </lineage>
</organism>
<comment type="subcellular location">
    <subcellularLocation>
        <location evidence="1">Nucleus</location>
    </subcellularLocation>
</comment>
<dbReference type="OrthoDB" id="1647165at2759"/>
<gene>
    <name evidence="8" type="ORF">MUK42_32920</name>
</gene>
<evidence type="ECO:0000313" key="8">
    <source>
        <dbReference type="EMBL" id="URE44415.1"/>
    </source>
</evidence>
<dbReference type="PANTHER" id="PTHR33124:SF51">
    <property type="entry name" value="BHLH DOMAIN-CONTAINING PROTEIN"/>
    <property type="match status" value="1"/>
</dbReference>
<dbReference type="Proteomes" id="UP001055439">
    <property type="component" value="Chromosome 9"/>
</dbReference>
<dbReference type="EMBL" id="CP097511">
    <property type="protein sequence ID" value="URE44415.1"/>
    <property type="molecule type" value="Genomic_DNA"/>
</dbReference>
<evidence type="ECO:0000259" key="7">
    <source>
        <dbReference type="PROSITE" id="PS50888"/>
    </source>
</evidence>
<evidence type="ECO:0000256" key="5">
    <source>
        <dbReference type="ARBA" id="ARBA00023242"/>
    </source>
</evidence>
<keyword evidence="5" id="KW-0539">Nucleus</keyword>
<dbReference type="GO" id="GO:0005634">
    <property type="term" value="C:nucleus"/>
    <property type="evidence" value="ECO:0007669"/>
    <property type="project" value="UniProtKB-SubCell"/>
</dbReference>
<evidence type="ECO:0000256" key="6">
    <source>
        <dbReference type="SAM" id="MobiDB-lite"/>
    </source>
</evidence>
<evidence type="ECO:0000256" key="1">
    <source>
        <dbReference type="ARBA" id="ARBA00004123"/>
    </source>
</evidence>
<dbReference type="InterPro" id="IPR011598">
    <property type="entry name" value="bHLH_dom"/>
</dbReference>
<dbReference type="PROSITE" id="PS50888">
    <property type="entry name" value="BHLH"/>
    <property type="match status" value="1"/>
</dbReference>
<dbReference type="PANTHER" id="PTHR33124">
    <property type="entry name" value="TRANSCRIPTION FACTOR IBH1-LIKE 1"/>
    <property type="match status" value="1"/>
</dbReference>
<keyword evidence="3" id="KW-0805">Transcription regulation</keyword>
<dbReference type="AlphaFoldDB" id="A0A9E7I2D3"/>
<name>A0A9E7I2D3_9LILI</name>
<dbReference type="GO" id="GO:0006355">
    <property type="term" value="P:regulation of DNA-templated transcription"/>
    <property type="evidence" value="ECO:0007669"/>
    <property type="project" value="InterPro"/>
</dbReference>
<comment type="similarity">
    <text evidence="2">Belongs to the bHLH protein family.</text>
</comment>
<evidence type="ECO:0000256" key="3">
    <source>
        <dbReference type="ARBA" id="ARBA00023015"/>
    </source>
</evidence>
<dbReference type="GO" id="GO:0000976">
    <property type="term" value="F:transcription cis-regulatory region binding"/>
    <property type="evidence" value="ECO:0007669"/>
    <property type="project" value="UniProtKB-ARBA"/>
</dbReference>
<dbReference type="CDD" id="cd11444">
    <property type="entry name" value="bHLH_AtIBH1_like"/>
    <property type="match status" value="1"/>
</dbReference>
<dbReference type="InterPro" id="IPR044549">
    <property type="entry name" value="bHLH_AtIBH1-like"/>
</dbReference>